<feature type="domain" description="Glycosyl transferase family 1" evidence="4">
    <location>
        <begin position="190"/>
        <end position="345"/>
    </location>
</feature>
<sequence>MRVAVVTESFLPTVNGVTNSVCKVLDHLRVTGHEAMVIAPTAGAPRRYAGFPVHEVPAVSYREFPVGLPNVYVQRLLSDFNPDVLHAASPFLLGAQAIAAANRQNVPSVAIFQTDVAGYAKRNRLGPATRLAWRLVRWVHDGADRTLVPSSASAADLSDAGIERVERWGRGVDLEGYHPNNRSLPQTAELRERLSPDGEIVIGYVGRIAPEKQVERLEALRGIRGISIAIVGDGPSLESVRRRLDGMNVHFLGRLSGAALQAAYSSFDVFVHAGTEETFGQTLQEAFASGRPVVAPRAGGPIDLVDHGANGYLFEPDSNASLRECVEALVDDAPRRLRMGEAGRRSVIGRSWSALGDELLGHYEAVVSDRAGLAPYAAPASLRRMSRAALKTTDILR</sequence>
<dbReference type="AlphaFoldDB" id="A0A2M9BV11"/>
<organism evidence="6 7">
    <name type="scientific">Compostimonas suwonensis</name>
    <dbReference type="NCBI Taxonomy" id="1048394"/>
    <lineage>
        <taxon>Bacteria</taxon>
        <taxon>Bacillati</taxon>
        <taxon>Actinomycetota</taxon>
        <taxon>Actinomycetes</taxon>
        <taxon>Micrococcales</taxon>
        <taxon>Microbacteriaceae</taxon>
        <taxon>Compostimonas</taxon>
    </lineage>
</organism>
<evidence type="ECO:0000259" key="5">
    <source>
        <dbReference type="Pfam" id="PF13439"/>
    </source>
</evidence>
<protein>
    <recommendedName>
        <fullName evidence="1">D-inositol 3-phosphate glycosyltransferase</fullName>
    </recommendedName>
</protein>
<evidence type="ECO:0000313" key="7">
    <source>
        <dbReference type="Proteomes" id="UP000230161"/>
    </source>
</evidence>
<dbReference type="OrthoDB" id="9802525at2"/>
<evidence type="ECO:0000256" key="1">
    <source>
        <dbReference type="ARBA" id="ARBA00021292"/>
    </source>
</evidence>
<reference evidence="6 7" key="1">
    <citation type="submission" date="2017-11" db="EMBL/GenBank/DDBJ databases">
        <title>Genomic Encyclopedia of Archaeal and Bacterial Type Strains, Phase II (KMG-II): From Individual Species to Whole Genera.</title>
        <authorList>
            <person name="Goeker M."/>
        </authorList>
    </citation>
    <scope>NUCLEOTIDE SEQUENCE [LARGE SCALE GENOMIC DNA]</scope>
    <source>
        <strain evidence="6 7">DSM 25625</strain>
    </source>
</reference>
<dbReference type="Proteomes" id="UP000230161">
    <property type="component" value="Unassembled WGS sequence"/>
</dbReference>
<evidence type="ECO:0000259" key="4">
    <source>
        <dbReference type="Pfam" id="PF00534"/>
    </source>
</evidence>
<keyword evidence="7" id="KW-1185">Reference proteome</keyword>
<dbReference type="SUPFAM" id="SSF53756">
    <property type="entry name" value="UDP-Glycosyltransferase/glycogen phosphorylase"/>
    <property type="match status" value="1"/>
</dbReference>
<keyword evidence="2 6" id="KW-0328">Glycosyltransferase</keyword>
<dbReference type="EMBL" id="PGFB01000004">
    <property type="protein sequence ID" value="PJJ61787.1"/>
    <property type="molecule type" value="Genomic_DNA"/>
</dbReference>
<gene>
    <name evidence="6" type="ORF">CLV54_2737</name>
</gene>
<dbReference type="CDD" id="cd03814">
    <property type="entry name" value="GT4-like"/>
    <property type="match status" value="1"/>
</dbReference>
<dbReference type="RefSeq" id="WP_100345476.1">
    <property type="nucleotide sequence ID" value="NZ_PGFB01000004.1"/>
</dbReference>
<dbReference type="GO" id="GO:1901137">
    <property type="term" value="P:carbohydrate derivative biosynthetic process"/>
    <property type="evidence" value="ECO:0007669"/>
    <property type="project" value="UniProtKB-ARBA"/>
</dbReference>
<evidence type="ECO:0000256" key="2">
    <source>
        <dbReference type="ARBA" id="ARBA00022676"/>
    </source>
</evidence>
<dbReference type="GO" id="GO:0016758">
    <property type="term" value="F:hexosyltransferase activity"/>
    <property type="evidence" value="ECO:0007669"/>
    <property type="project" value="TreeGrafter"/>
</dbReference>
<dbReference type="InterPro" id="IPR050194">
    <property type="entry name" value="Glycosyltransferase_grp1"/>
</dbReference>
<dbReference type="Pfam" id="PF13439">
    <property type="entry name" value="Glyco_transf_4"/>
    <property type="match status" value="1"/>
</dbReference>
<dbReference type="PANTHER" id="PTHR45947">
    <property type="entry name" value="SULFOQUINOVOSYL TRANSFERASE SQD2"/>
    <property type="match status" value="1"/>
</dbReference>
<keyword evidence="3 6" id="KW-0808">Transferase</keyword>
<name>A0A2M9BV11_9MICO</name>
<accession>A0A2M9BV11</accession>
<proteinExistence type="predicted"/>
<dbReference type="InterPro" id="IPR028098">
    <property type="entry name" value="Glyco_trans_4-like_N"/>
</dbReference>
<dbReference type="Pfam" id="PF00534">
    <property type="entry name" value="Glycos_transf_1"/>
    <property type="match status" value="1"/>
</dbReference>
<dbReference type="InterPro" id="IPR001296">
    <property type="entry name" value="Glyco_trans_1"/>
</dbReference>
<evidence type="ECO:0000256" key="3">
    <source>
        <dbReference type="ARBA" id="ARBA00022679"/>
    </source>
</evidence>
<comment type="caution">
    <text evidence="6">The sequence shown here is derived from an EMBL/GenBank/DDBJ whole genome shotgun (WGS) entry which is preliminary data.</text>
</comment>
<dbReference type="PANTHER" id="PTHR45947:SF3">
    <property type="entry name" value="SULFOQUINOVOSYL TRANSFERASE SQD2"/>
    <property type="match status" value="1"/>
</dbReference>
<dbReference type="Gene3D" id="3.40.50.2000">
    <property type="entry name" value="Glycogen Phosphorylase B"/>
    <property type="match status" value="2"/>
</dbReference>
<feature type="domain" description="Glycosyltransferase subfamily 4-like N-terminal" evidence="5">
    <location>
        <begin position="14"/>
        <end position="175"/>
    </location>
</feature>
<evidence type="ECO:0000313" key="6">
    <source>
        <dbReference type="EMBL" id="PJJ61787.1"/>
    </source>
</evidence>